<sequence length="219" mass="24286">MKTKAISTNINFMVLSLITLLVMSSCIGDKKPINTDDIGDTSFINKFFKGNNINYVKGMSACDNVSASAIAGLYNVGADFIVIEDPTKSDRYKDPEPACMFFIKSGASDFEWLRGSIAVNREIDKDEVMGDVAEAVGAGKNWEEAWSLKKSISKSAEWIPNMGKAALWNARKKTLEIKFDGYNLLINPPKNILNKEETAKNRDYKEIAIEMAKSCGFIN</sequence>
<evidence type="ECO:0000313" key="1">
    <source>
        <dbReference type="EMBL" id="MFD2588893.1"/>
    </source>
</evidence>
<dbReference type="Proteomes" id="UP001597526">
    <property type="component" value="Unassembled WGS sequence"/>
</dbReference>
<organism evidence="1 2">
    <name type="scientific">Croceitalea marina</name>
    <dbReference type="NCBI Taxonomy" id="1775166"/>
    <lineage>
        <taxon>Bacteria</taxon>
        <taxon>Pseudomonadati</taxon>
        <taxon>Bacteroidota</taxon>
        <taxon>Flavobacteriia</taxon>
        <taxon>Flavobacteriales</taxon>
        <taxon>Flavobacteriaceae</taxon>
        <taxon>Croceitalea</taxon>
    </lineage>
</organism>
<reference evidence="2" key="1">
    <citation type="journal article" date="2019" name="Int. J. Syst. Evol. Microbiol.">
        <title>The Global Catalogue of Microorganisms (GCM) 10K type strain sequencing project: providing services to taxonomists for standard genome sequencing and annotation.</title>
        <authorList>
            <consortium name="The Broad Institute Genomics Platform"/>
            <consortium name="The Broad Institute Genome Sequencing Center for Infectious Disease"/>
            <person name="Wu L."/>
            <person name="Ma J."/>
        </authorList>
    </citation>
    <scope>NUCLEOTIDE SEQUENCE [LARGE SCALE GENOMIC DNA]</scope>
    <source>
        <strain evidence="2">KCTC 52368</strain>
    </source>
</reference>
<dbReference type="EMBL" id="JBHULB010000082">
    <property type="protein sequence ID" value="MFD2588893.1"/>
    <property type="molecule type" value="Genomic_DNA"/>
</dbReference>
<dbReference type="RefSeq" id="WP_377768357.1">
    <property type="nucleotide sequence ID" value="NZ_JBHULB010000082.1"/>
</dbReference>
<evidence type="ECO:0008006" key="3">
    <source>
        <dbReference type="Google" id="ProtNLM"/>
    </source>
</evidence>
<proteinExistence type="predicted"/>
<evidence type="ECO:0000313" key="2">
    <source>
        <dbReference type="Proteomes" id="UP001597526"/>
    </source>
</evidence>
<comment type="caution">
    <text evidence="1">The sequence shown here is derived from an EMBL/GenBank/DDBJ whole genome shotgun (WGS) entry which is preliminary data.</text>
</comment>
<dbReference type="PROSITE" id="PS51257">
    <property type="entry name" value="PROKAR_LIPOPROTEIN"/>
    <property type="match status" value="1"/>
</dbReference>
<keyword evidence="2" id="KW-1185">Reference proteome</keyword>
<accession>A0ABW5N3R3</accession>
<protein>
    <recommendedName>
        <fullName evidence="3">Lipoprotein</fullName>
    </recommendedName>
</protein>
<name>A0ABW5N3R3_9FLAO</name>
<gene>
    <name evidence="1" type="ORF">ACFSQJ_18350</name>
</gene>